<sequence>MSILSSLDIVGPKLLSTQGQSKSHQWENLASVSRQRKSPPQKRQTGTAVPQYRVLGSKYANLTSSAQHSNNPARRSSDDDSGYLPVPDLSVSQSRAKDRSVRTSSSIQRNVVDAVSSVPKSQPKKQSTTKGMTSSFLTPSRDKYLSPEMRNALQTPGFFRYRPEYKAIDSEKSVGPKGFQEESAVFKSEPRDSTVRTHFFTTPTLETKKLDLSATDATATRKDRYDNARSSSPFNKTRNSTAEKSLEKTGTGLRQSAVFASTSHVRTPTPKLLESQEIFYTSHDTNTEVISTRPRTVSLPLGRVDRDNQPRTRTEKVMVDKTYDVSLSGHRNTKNGVLDMRKSEGRKGLYAGDAGFGTTYNFDDRVLSKRPRTVSATLSHTLGTPVVSTRSVRNVTAVDSSVDDINDLSLIDKAVRRKGRQPTKFGRPTTPQFISSSLRKKNQYLPTDTVDINGNPLPSVTYDCNMDTIKTRSTIGSVPFSGQLAHIISMPNEGLTSDLDYSPDLTIGINDATSKRLTVSQSLAESYSRYEKKQLAISAARSKNIGIPEALTSSVFISPDSTQFNLISSNARQHRPVANFSRTTSRDDVNKVFTDPAADRFYNTGIGEKMIHPSTNLTPSMQQTVGRETTPSTHFATKTNGAVKHYHVRDEVTRPNIKQANFSAGRIKESSTTGKGLNQNSLDTPFYDVKLTLVKPTIPSVTIAPE</sequence>
<feature type="region of interest" description="Disordered" evidence="1">
    <location>
        <begin position="221"/>
        <end position="267"/>
    </location>
</feature>
<evidence type="ECO:0000256" key="1">
    <source>
        <dbReference type="SAM" id="MobiDB-lite"/>
    </source>
</evidence>
<comment type="caution">
    <text evidence="2">The sequence shown here is derived from an EMBL/GenBank/DDBJ whole genome shotgun (WGS) entry which is preliminary data.</text>
</comment>
<dbReference type="Proteomes" id="UP001281761">
    <property type="component" value="Unassembled WGS sequence"/>
</dbReference>
<gene>
    <name evidence="2" type="ORF">BLNAU_7593</name>
</gene>
<reference evidence="2 3" key="1">
    <citation type="journal article" date="2022" name="bioRxiv">
        <title>Genomics of Preaxostyla Flagellates Illuminates Evolutionary Transitions and the Path Towards Mitochondrial Loss.</title>
        <authorList>
            <person name="Novak L.V.F."/>
            <person name="Treitli S.C."/>
            <person name="Pyrih J."/>
            <person name="Halakuc P."/>
            <person name="Pipaliya S.V."/>
            <person name="Vacek V."/>
            <person name="Brzon O."/>
            <person name="Soukal P."/>
            <person name="Eme L."/>
            <person name="Dacks J.B."/>
            <person name="Karnkowska A."/>
            <person name="Elias M."/>
            <person name="Hampl V."/>
        </authorList>
    </citation>
    <scope>NUCLEOTIDE SEQUENCE [LARGE SCALE GENOMIC DNA]</scope>
    <source>
        <strain evidence="2">NAU3</strain>
        <tissue evidence="2">Gut</tissue>
    </source>
</reference>
<feature type="compositionally biased region" description="Polar residues" evidence="1">
    <location>
        <begin position="128"/>
        <end position="138"/>
    </location>
</feature>
<feature type="compositionally biased region" description="Polar residues" evidence="1">
    <location>
        <begin position="252"/>
        <end position="266"/>
    </location>
</feature>
<feature type="compositionally biased region" description="Polar residues" evidence="1">
    <location>
        <begin position="60"/>
        <end position="74"/>
    </location>
</feature>
<organism evidence="2 3">
    <name type="scientific">Blattamonas nauphoetae</name>
    <dbReference type="NCBI Taxonomy" id="2049346"/>
    <lineage>
        <taxon>Eukaryota</taxon>
        <taxon>Metamonada</taxon>
        <taxon>Preaxostyla</taxon>
        <taxon>Oxymonadida</taxon>
        <taxon>Blattamonas</taxon>
    </lineage>
</organism>
<dbReference type="EMBL" id="JARBJD010000046">
    <property type="protein sequence ID" value="KAK2957437.1"/>
    <property type="molecule type" value="Genomic_DNA"/>
</dbReference>
<evidence type="ECO:0000313" key="2">
    <source>
        <dbReference type="EMBL" id="KAK2957437.1"/>
    </source>
</evidence>
<feature type="compositionally biased region" description="Polar residues" evidence="1">
    <location>
        <begin position="17"/>
        <end position="33"/>
    </location>
</feature>
<feature type="region of interest" description="Disordered" evidence="1">
    <location>
        <begin position="17"/>
        <end position="149"/>
    </location>
</feature>
<feature type="region of interest" description="Disordered" evidence="1">
    <location>
        <begin position="171"/>
        <end position="192"/>
    </location>
</feature>
<protein>
    <submittedName>
        <fullName evidence="2">Uncharacterized protein</fullName>
    </submittedName>
</protein>
<name>A0ABQ9Y130_9EUKA</name>
<evidence type="ECO:0000313" key="3">
    <source>
        <dbReference type="Proteomes" id="UP001281761"/>
    </source>
</evidence>
<proteinExistence type="predicted"/>
<feature type="compositionally biased region" description="Low complexity" evidence="1">
    <location>
        <begin position="115"/>
        <end position="126"/>
    </location>
</feature>
<feature type="compositionally biased region" description="Polar residues" evidence="1">
    <location>
        <begin position="228"/>
        <end position="243"/>
    </location>
</feature>
<keyword evidence="3" id="KW-1185">Reference proteome</keyword>
<accession>A0ABQ9Y130</accession>